<organism evidence="2 3">
    <name type="scientific">Shimia aestuarii</name>
    <dbReference type="NCBI Taxonomy" id="254406"/>
    <lineage>
        <taxon>Bacteria</taxon>
        <taxon>Pseudomonadati</taxon>
        <taxon>Pseudomonadota</taxon>
        <taxon>Alphaproteobacteria</taxon>
        <taxon>Rhodobacterales</taxon>
        <taxon>Roseobacteraceae</taxon>
    </lineage>
</organism>
<dbReference type="STRING" id="254406.SAMN04488042_10326"/>
<evidence type="ECO:0008006" key="4">
    <source>
        <dbReference type="Google" id="ProtNLM"/>
    </source>
</evidence>
<sequence>MSPENEKSIRIALEDILKSPQLSGSARLQGFLTYVVEQSLQGHPEEIVGKIIAQDVYGRQPADGSDNIVRVDARRLRRALSDYYATHGGNDAVVIHIDSGGYVPRFEFREGGKETQKLAKSRLAQFRIPIASISLFAVALLVWSVGRGIDFPPSPDSADINVQERAVQERKALAEKSMATLQASNMAAKASEMLFPIADVELQTAALKLFEEAIRIDPAYAGGYAGAAHSLSTLAILAPDLEQREEKLKAASLMSGAAVDLDPTDGWGISSQAWLAFASADFENAKTLSHRAYLLSEIDGRVLNFRALILLLTGSFAEAQKISAPDAPRRDAGSHQANLNIHGVASFHLGDYETAVSSFDSAIASGAPVSELTLLYMAASYQANAQTDEAQKLLAELSRTWPLFQPEVALSKFYASHEHVDAVLVHLMAAGWPKDQ</sequence>
<reference evidence="2 3" key="1">
    <citation type="submission" date="2016-10" db="EMBL/GenBank/DDBJ databases">
        <authorList>
            <person name="de Groot N.N."/>
        </authorList>
    </citation>
    <scope>NUCLEOTIDE SEQUENCE [LARGE SCALE GENOMIC DNA]</scope>
    <source>
        <strain evidence="2 3">DSM 15283</strain>
    </source>
</reference>
<dbReference type="EMBL" id="FOTQ01000003">
    <property type="protein sequence ID" value="SFM01339.1"/>
    <property type="molecule type" value="Genomic_DNA"/>
</dbReference>
<evidence type="ECO:0000313" key="3">
    <source>
        <dbReference type="Proteomes" id="UP000199144"/>
    </source>
</evidence>
<dbReference type="OrthoDB" id="54411at2"/>
<keyword evidence="3" id="KW-1185">Reference proteome</keyword>
<dbReference type="Proteomes" id="UP000199144">
    <property type="component" value="Unassembled WGS sequence"/>
</dbReference>
<keyword evidence="1" id="KW-0812">Transmembrane</keyword>
<name>A0A1I4MDR2_9RHOB</name>
<dbReference type="SUPFAM" id="SSF48452">
    <property type="entry name" value="TPR-like"/>
    <property type="match status" value="1"/>
</dbReference>
<accession>A0A1I4MDR2</accession>
<dbReference type="Gene3D" id="1.25.40.10">
    <property type="entry name" value="Tetratricopeptide repeat domain"/>
    <property type="match status" value="1"/>
</dbReference>
<dbReference type="AlphaFoldDB" id="A0A1I4MDR2"/>
<dbReference type="InterPro" id="IPR011990">
    <property type="entry name" value="TPR-like_helical_dom_sf"/>
</dbReference>
<evidence type="ECO:0000256" key="1">
    <source>
        <dbReference type="SAM" id="Phobius"/>
    </source>
</evidence>
<gene>
    <name evidence="2" type="ORF">SAMN04488042_10326</name>
</gene>
<dbReference type="RefSeq" id="WP_093093409.1">
    <property type="nucleotide sequence ID" value="NZ_FOTQ01000003.1"/>
</dbReference>
<feature type="transmembrane region" description="Helical" evidence="1">
    <location>
        <begin position="126"/>
        <end position="146"/>
    </location>
</feature>
<proteinExistence type="predicted"/>
<keyword evidence="1" id="KW-0472">Membrane</keyword>
<evidence type="ECO:0000313" key="2">
    <source>
        <dbReference type="EMBL" id="SFM01339.1"/>
    </source>
</evidence>
<keyword evidence="1" id="KW-1133">Transmembrane helix</keyword>
<protein>
    <recommendedName>
        <fullName evidence="4">Tetratricopeptide repeat-containing protein</fullName>
    </recommendedName>
</protein>